<sequence>MSTTFIAMGIALLAGIGLVVQIGILSLLSGALHFLFARPKLTILKSEKGENGFAFSFKWNSSREPAKFDQFKLRLYNPFGSPTQVIINRDYTAASSTFAQDLDLGNDFAELLSAKGLENASVEIEVISAKGAIVHHFIYKAPKFKDMLAKSTGTADEFNEKNKLNYAKPVYDLPKRSFIAEPLPASSKALKIASNPEFAGEFAGGGGSEAAAVENFSVTKVWIEEGCIVCDACVDINADVFEITGDTCIIKPGAPLDNGISIEEAAEACPVEIIKFAR</sequence>
<reference evidence="3" key="1">
    <citation type="journal article" date="2017" name="Proc. Natl. Acad. Sci. U.S.A.">
        <title>Simulation of Deepwater Horizon oil plume reveals substrate specialization within a complex community of hydrocarbon-degraders.</title>
        <authorList>
            <person name="Hu P."/>
            <person name="Dubinsky E.A."/>
            <person name="Probst A.J."/>
            <person name="Wang J."/>
            <person name="Sieber C.M.K."/>
            <person name="Tom L.M."/>
            <person name="Gardinali P."/>
            <person name="Banfield J.F."/>
            <person name="Atlas R.M."/>
            <person name="Andersen G.L."/>
        </authorList>
    </citation>
    <scope>NUCLEOTIDE SEQUENCE [LARGE SCALE GENOMIC DNA]</scope>
</reference>
<keyword evidence="1" id="KW-0472">Membrane</keyword>
<dbReference type="EMBL" id="MAAO01000010">
    <property type="protein sequence ID" value="OUR94847.1"/>
    <property type="molecule type" value="Genomic_DNA"/>
</dbReference>
<accession>A0A1Y5F7K4</accession>
<gene>
    <name evidence="2" type="ORF">A9Q84_17215</name>
</gene>
<evidence type="ECO:0000256" key="1">
    <source>
        <dbReference type="SAM" id="Phobius"/>
    </source>
</evidence>
<dbReference type="Pfam" id="PF13370">
    <property type="entry name" value="Fer4_13"/>
    <property type="match status" value="1"/>
</dbReference>
<dbReference type="Proteomes" id="UP000196531">
    <property type="component" value="Unassembled WGS sequence"/>
</dbReference>
<proteinExistence type="predicted"/>
<comment type="caution">
    <text evidence="2">The sequence shown here is derived from an EMBL/GenBank/DDBJ whole genome shotgun (WGS) entry which is preliminary data.</text>
</comment>
<keyword evidence="1" id="KW-1133">Transmembrane helix</keyword>
<keyword evidence="1" id="KW-0812">Transmembrane</keyword>
<evidence type="ECO:0000313" key="3">
    <source>
        <dbReference type="Proteomes" id="UP000196531"/>
    </source>
</evidence>
<dbReference type="Gene3D" id="3.30.70.20">
    <property type="match status" value="1"/>
</dbReference>
<name>A0A1Y5F7K4_9BACT</name>
<evidence type="ECO:0008006" key="4">
    <source>
        <dbReference type="Google" id="ProtNLM"/>
    </source>
</evidence>
<dbReference type="AlphaFoldDB" id="A0A1Y5F7K4"/>
<protein>
    <recommendedName>
        <fullName evidence="4">4Fe-4S ferredoxin-type domain-containing protein</fullName>
    </recommendedName>
</protein>
<evidence type="ECO:0000313" key="2">
    <source>
        <dbReference type="EMBL" id="OUR94847.1"/>
    </source>
</evidence>
<feature type="transmembrane region" description="Helical" evidence="1">
    <location>
        <begin position="6"/>
        <end position="36"/>
    </location>
</feature>
<organism evidence="2 3">
    <name type="scientific">Halobacteriovorax marinus</name>
    <dbReference type="NCBI Taxonomy" id="97084"/>
    <lineage>
        <taxon>Bacteria</taxon>
        <taxon>Pseudomonadati</taxon>
        <taxon>Bdellovibrionota</taxon>
        <taxon>Bacteriovoracia</taxon>
        <taxon>Bacteriovoracales</taxon>
        <taxon>Halobacteriovoraceae</taxon>
        <taxon>Halobacteriovorax</taxon>
    </lineage>
</organism>